<name>A0A4Y2B1L2_ARAVE</name>
<feature type="region of interest" description="Disordered" evidence="1">
    <location>
        <begin position="117"/>
        <end position="143"/>
    </location>
</feature>
<accession>A0A4Y2B1L2</accession>
<dbReference type="AlphaFoldDB" id="A0A4Y2B1L2"/>
<proteinExistence type="predicted"/>
<keyword evidence="3" id="KW-1185">Reference proteome</keyword>
<comment type="caution">
    <text evidence="2">The sequence shown here is derived from an EMBL/GenBank/DDBJ whole genome shotgun (WGS) entry which is preliminary data.</text>
</comment>
<reference evidence="2 3" key="1">
    <citation type="journal article" date="2019" name="Sci. Rep.">
        <title>Orb-weaving spider Araneus ventricosus genome elucidates the spidroin gene catalogue.</title>
        <authorList>
            <person name="Kono N."/>
            <person name="Nakamura H."/>
            <person name="Ohtoshi R."/>
            <person name="Moran D.A.P."/>
            <person name="Shinohara A."/>
            <person name="Yoshida Y."/>
            <person name="Fujiwara M."/>
            <person name="Mori M."/>
            <person name="Tomita M."/>
            <person name="Arakawa K."/>
        </authorList>
    </citation>
    <scope>NUCLEOTIDE SEQUENCE [LARGE SCALE GENOMIC DNA]</scope>
</reference>
<evidence type="ECO:0000313" key="3">
    <source>
        <dbReference type="Proteomes" id="UP000499080"/>
    </source>
</evidence>
<dbReference type="EMBL" id="BGPR01000045">
    <property type="protein sequence ID" value="GBL85858.1"/>
    <property type="molecule type" value="Genomic_DNA"/>
</dbReference>
<sequence length="172" mass="19060">MFPTCGTRTPGVRPVREGPIGVTRRSSWGYANDQLGYAKDKLGVREGPVGVREGPVGVREGQVGERWGHRGLVVNCLLWGRRFSGSKPDSVEDPPCMWVWYTLNQTSWVKRPPDGVVPVQVSSSSSGRGSKLRGPSQSSSGVASKRDVNIAKLNYFRQKRNSLLHECHWNEL</sequence>
<organism evidence="2 3">
    <name type="scientific">Araneus ventricosus</name>
    <name type="common">Orbweaver spider</name>
    <name type="synonym">Epeira ventricosa</name>
    <dbReference type="NCBI Taxonomy" id="182803"/>
    <lineage>
        <taxon>Eukaryota</taxon>
        <taxon>Metazoa</taxon>
        <taxon>Ecdysozoa</taxon>
        <taxon>Arthropoda</taxon>
        <taxon>Chelicerata</taxon>
        <taxon>Arachnida</taxon>
        <taxon>Araneae</taxon>
        <taxon>Araneomorphae</taxon>
        <taxon>Entelegynae</taxon>
        <taxon>Araneoidea</taxon>
        <taxon>Araneidae</taxon>
        <taxon>Araneus</taxon>
    </lineage>
</organism>
<feature type="compositionally biased region" description="Low complexity" evidence="1">
    <location>
        <begin position="117"/>
        <end position="136"/>
    </location>
</feature>
<evidence type="ECO:0000313" key="2">
    <source>
        <dbReference type="EMBL" id="GBL85858.1"/>
    </source>
</evidence>
<protein>
    <submittedName>
        <fullName evidence="2">Uncharacterized protein</fullName>
    </submittedName>
</protein>
<evidence type="ECO:0000256" key="1">
    <source>
        <dbReference type="SAM" id="MobiDB-lite"/>
    </source>
</evidence>
<gene>
    <name evidence="2" type="ORF">AVEN_63187_1</name>
</gene>
<dbReference type="Proteomes" id="UP000499080">
    <property type="component" value="Unassembled WGS sequence"/>
</dbReference>